<reference evidence="1" key="1">
    <citation type="submission" date="2020-04" db="EMBL/GenBank/DDBJ databases">
        <title>Analysis of mating type loci in Filobasidium floriforme.</title>
        <authorList>
            <person name="Nowrousian M."/>
        </authorList>
    </citation>
    <scope>NUCLEOTIDE SEQUENCE</scope>
    <source>
        <strain evidence="1">CBS 6242</strain>
    </source>
</reference>
<dbReference type="Proteomes" id="UP000812966">
    <property type="component" value="Unassembled WGS sequence"/>
</dbReference>
<protein>
    <submittedName>
        <fullName evidence="1">Uncharacterized protein</fullName>
    </submittedName>
</protein>
<organism evidence="1 2">
    <name type="scientific">Filobasidium floriforme</name>
    <dbReference type="NCBI Taxonomy" id="5210"/>
    <lineage>
        <taxon>Eukaryota</taxon>
        <taxon>Fungi</taxon>
        <taxon>Dikarya</taxon>
        <taxon>Basidiomycota</taxon>
        <taxon>Agaricomycotina</taxon>
        <taxon>Tremellomycetes</taxon>
        <taxon>Filobasidiales</taxon>
        <taxon>Filobasidiaceae</taxon>
        <taxon>Filobasidium</taxon>
    </lineage>
</organism>
<name>A0A8K0NMB9_9TREE</name>
<dbReference type="AlphaFoldDB" id="A0A8K0NMB9"/>
<dbReference type="EMBL" id="JABELV010000193">
    <property type="protein sequence ID" value="KAG7528282.1"/>
    <property type="molecule type" value="Genomic_DNA"/>
</dbReference>
<comment type="caution">
    <text evidence="1">The sequence shown here is derived from an EMBL/GenBank/DDBJ whole genome shotgun (WGS) entry which is preliminary data.</text>
</comment>
<gene>
    <name evidence="1" type="ORF">FFLO_06266</name>
</gene>
<proteinExistence type="predicted"/>
<evidence type="ECO:0000313" key="2">
    <source>
        <dbReference type="Proteomes" id="UP000812966"/>
    </source>
</evidence>
<evidence type="ECO:0000313" key="1">
    <source>
        <dbReference type="EMBL" id="KAG7528282.1"/>
    </source>
</evidence>
<sequence>MPKVATTNRRHILLQSRRLALEAQVAGLVAAQAETQQKVNQIEKKLTLIERASEHDKAVNAATEIYFIEALEQHKGLHAAIITLQNQINSFEHVDEKTEAIRATMSTLLNHLGAMGDSAGKVATVIRSIPPLAQIESKGPTAEQNPSV</sequence>
<accession>A0A8K0NMB9</accession>
<keyword evidence="2" id="KW-1185">Reference proteome</keyword>